<keyword evidence="3" id="KW-1185">Reference proteome</keyword>
<evidence type="ECO:0008006" key="4">
    <source>
        <dbReference type="Google" id="ProtNLM"/>
    </source>
</evidence>
<sequence>MTSPEANVAAPRLLVPILVVGLLVGVFVVVAWPSTPPGAPAAHRGPPPVAGVSARIEAQAAGVLRDWDRRRAAAWSSGDARALEALYVPGASAAEADVAMLTAWTARGLAVDDLTTQLLAVHVRARGPTRWVLRVRDRVTGAVAAGAGRTEQLPAGTTSERDVALRLVRGAWLVASVRPVPRTAPGRR</sequence>
<dbReference type="EMBL" id="BAAAPB010000008">
    <property type="protein sequence ID" value="GAA1977658.1"/>
    <property type="molecule type" value="Genomic_DNA"/>
</dbReference>
<accession>A0ABP5DD84</accession>
<protein>
    <recommendedName>
        <fullName evidence="4">SnoaL-like domain-containing protein</fullName>
    </recommendedName>
</protein>
<feature type="transmembrane region" description="Helical" evidence="1">
    <location>
        <begin position="12"/>
        <end position="32"/>
    </location>
</feature>
<comment type="caution">
    <text evidence="2">The sequence shown here is derived from an EMBL/GenBank/DDBJ whole genome shotgun (WGS) entry which is preliminary data.</text>
</comment>
<name>A0ABP5DD84_9ACTN</name>
<reference evidence="3" key="1">
    <citation type="journal article" date="2019" name="Int. J. Syst. Evol. Microbiol.">
        <title>The Global Catalogue of Microorganisms (GCM) 10K type strain sequencing project: providing services to taxonomists for standard genome sequencing and annotation.</title>
        <authorList>
            <consortium name="The Broad Institute Genomics Platform"/>
            <consortium name="The Broad Institute Genome Sequencing Center for Infectious Disease"/>
            <person name="Wu L."/>
            <person name="Ma J."/>
        </authorList>
    </citation>
    <scope>NUCLEOTIDE SEQUENCE [LARGE SCALE GENOMIC DNA]</scope>
    <source>
        <strain evidence="3">JCM 15309</strain>
    </source>
</reference>
<organism evidence="2 3">
    <name type="scientific">Nocardioides panacihumi</name>
    <dbReference type="NCBI Taxonomy" id="400774"/>
    <lineage>
        <taxon>Bacteria</taxon>
        <taxon>Bacillati</taxon>
        <taxon>Actinomycetota</taxon>
        <taxon>Actinomycetes</taxon>
        <taxon>Propionibacteriales</taxon>
        <taxon>Nocardioidaceae</taxon>
        <taxon>Nocardioides</taxon>
    </lineage>
</organism>
<dbReference type="RefSeq" id="WP_344048637.1">
    <property type="nucleotide sequence ID" value="NZ_BAAAPB010000008.1"/>
</dbReference>
<keyword evidence="1" id="KW-0812">Transmembrane</keyword>
<evidence type="ECO:0000313" key="3">
    <source>
        <dbReference type="Proteomes" id="UP001500571"/>
    </source>
</evidence>
<proteinExistence type="predicted"/>
<dbReference type="Proteomes" id="UP001500571">
    <property type="component" value="Unassembled WGS sequence"/>
</dbReference>
<evidence type="ECO:0000256" key="1">
    <source>
        <dbReference type="SAM" id="Phobius"/>
    </source>
</evidence>
<keyword evidence="1" id="KW-1133">Transmembrane helix</keyword>
<evidence type="ECO:0000313" key="2">
    <source>
        <dbReference type="EMBL" id="GAA1977658.1"/>
    </source>
</evidence>
<keyword evidence="1" id="KW-0472">Membrane</keyword>
<gene>
    <name evidence="2" type="ORF">GCM10009798_43600</name>
</gene>